<keyword evidence="6" id="KW-1185">Reference proteome</keyword>
<evidence type="ECO:0000256" key="2">
    <source>
        <dbReference type="SAM" id="MobiDB-lite"/>
    </source>
</evidence>
<dbReference type="Proteomes" id="UP000294887">
    <property type="component" value="Unassembled WGS sequence"/>
</dbReference>
<dbReference type="InterPro" id="IPR057666">
    <property type="entry name" value="DrpA_SLOG"/>
</dbReference>
<dbReference type="SUPFAM" id="SSF102405">
    <property type="entry name" value="MCP/YpsA-like"/>
    <property type="match status" value="1"/>
</dbReference>
<dbReference type="SUPFAM" id="SSF47781">
    <property type="entry name" value="RuvA domain 2-like"/>
    <property type="match status" value="1"/>
</dbReference>
<name>A0A4R1EYA7_9GAMM</name>
<dbReference type="InterPro" id="IPR036388">
    <property type="entry name" value="WH-like_DNA-bd_sf"/>
</dbReference>
<feature type="region of interest" description="Disordered" evidence="2">
    <location>
        <begin position="306"/>
        <end position="346"/>
    </location>
</feature>
<evidence type="ECO:0000256" key="1">
    <source>
        <dbReference type="ARBA" id="ARBA00006525"/>
    </source>
</evidence>
<accession>A0A4R1EYA7</accession>
<dbReference type="Gene3D" id="1.10.10.10">
    <property type="entry name" value="Winged helix-like DNA-binding domain superfamily/Winged helix DNA-binding domain"/>
    <property type="match status" value="1"/>
</dbReference>
<dbReference type="Gene3D" id="3.40.50.450">
    <property type="match status" value="1"/>
</dbReference>
<sequence>MKTEDELQSWIALWRVSGVGSKSFQKLLSNIVDPDSVFSSNMSTLTQAGISEKLAHAILDAKKDQETVAPDIEWLNEADDHHIITIQCEEYPELLKRISDPPPLLYVHGQLSLLKDPQIAIVGSRNPTQGGTNNAYEFAKHLGQTGFCITSGLAMGVDGSAHTGALEVEAPTIAVIATGIDRVYPAKHREMAHKIADHGAIVTEFPIGTQPKSSNFPRRNRIISGLSYGTLVVEAAQQSGSLITARLAMEQNREVFAIPGSIHNPLARGCHKLIRQGAKLVETAQDIMEEMASAIDLNSLLSDQQISSSSANEKSTNNKEAFEADSASSKPNKENQAIDSNQNTHTDDDQQIILKEMGFDPISIDQLVVRTGIDTASLSASLLMLELQNQIASNGGGTYTRLK</sequence>
<dbReference type="Pfam" id="PF17782">
    <property type="entry name" value="WHD_DprA"/>
    <property type="match status" value="1"/>
</dbReference>
<dbReference type="GO" id="GO:0009294">
    <property type="term" value="P:DNA-mediated transformation"/>
    <property type="evidence" value="ECO:0007669"/>
    <property type="project" value="InterPro"/>
</dbReference>
<evidence type="ECO:0000259" key="3">
    <source>
        <dbReference type="Pfam" id="PF02481"/>
    </source>
</evidence>
<evidence type="ECO:0000313" key="6">
    <source>
        <dbReference type="Proteomes" id="UP000294887"/>
    </source>
</evidence>
<feature type="compositionally biased region" description="Polar residues" evidence="2">
    <location>
        <begin position="326"/>
        <end position="344"/>
    </location>
</feature>
<gene>
    <name evidence="5" type="ORF">EV695_3739</name>
</gene>
<proteinExistence type="inferred from homology"/>
<dbReference type="InterPro" id="IPR041614">
    <property type="entry name" value="DprA_WH"/>
</dbReference>
<feature type="domain" description="Smf/DprA SLOG" evidence="3">
    <location>
        <begin position="83"/>
        <end position="291"/>
    </location>
</feature>
<protein>
    <submittedName>
        <fullName evidence="5">DNA protecting protein DprA</fullName>
    </submittedName>
</protein>
<dbReference type="NCBIfam" id="TIGR00732">
    <property type="entry name" value="dprA"/>
    <property type="match status" value="1"/>
</dbReference>
<dbReference type="InterPro" id="IPR010994">
    <property type="entry name" value="RuvA_2-like"/>
</dbReference>
<dbReference type="PANTHER" id="PTHR43022">
    <property type="entry name" value="PROTEIN SMF"/>
    <property type="match status" value="1"/>
</dbReference>
<dbReference type="RefSeq" id="WP_131907495.1">
    <property type="nucleotide sequence ID" value="NZ_BAAAFU010000007.1"/>
</dbReference>
<dbReference type="OrthoDB" id="9785707at2"/>
<dbReference type="EMBL" id="SMFQ01000005">
    <property type="protein sequence ID" value="TCJ83001.1"/>
    <property type="molecule type" value="Genomic_DNA"/>
</dbReference>
<feature type="domain" description="DprA winged helix" evidence="4">
    <location>
        <begin position="344"/>
        <end position="397"/>
    </location>
</feature>
<dbReference type="Pfam" id="PF02481">
    <property type="entry name" value="DNA_processg_A"/>
    <property type="match status" value="1"/>
</dbReference>
<dbReference type="InterPro" id="IPR003488">
    <property type="entry name" value="DprA"/>
</dbReference>
<evidence type="ECO:0000313" key="5">
    <source>
        <dbReference type="EMBL" id="TCJ83001.1"/>
    </source>
</evidence>
<evidence type="ECO:0000259" key="4">
    <source>
        <dbReference type="Pfam" id="PF17782"/>
    </source>
</evidence>
<dbReference type="PANTHER" id="PTHR43022:SF1">
    <property type="entry name" value="PROTEIN SMF"/>
    <property type="match status" value="1"/>
</dbReference>
<comment type="caution">
    <text evidence="5">The sequence shown here is derived from an EMBL/GenBank/DDBJ whole genome shotgun (WGS) entry which is preliminary data.</text>
</comment>
<organism evidence="5 6">
    <name type="scientific">Cocleimonas flava</name>
    <dbReference type="NCBI Taxonomy" id="634765"/>
    <lineage>
        <taxon>Bacteria</taxon>
        <taxon>Pseudomonadati</taxon>
        <taxon>Pseudomonadota</taxon>
        <taxon>Gammaproteobacteria</taxon>
        <taxon>Thiotrichales</taxon>
        <taxon>Thiotrichaceae</taxon>
        <taxon>Cocleimonas</taxon>
    </lineage>
</organism>
<dbReference type="AlphaFoldDB" id="A0A4R1EYA7"/>
<reference evidence="5 6" key="1">
    <citation type="submission" date="2019-03" db="EMBL/GenBank/DDBJ databases">
        <title>Genomic Encyclopedia of Type Strains, Phase IV (KMG-IV): sequencing the most valuable type-strain genomes for metagenomic binning, comparative biology and taxonomic classification.</title>
        <authorList>
            <person name="Goeker M."/>
        </authorList>
    </citation>
    <scope>NUCLEOTIDE SEQUENCE [LARGE SCALE GENOMIC DNA]</scope>
    <source>
        <strain evidence="5 6">DSM 24830</strain>
    </source>
</reference>
<comment type="similarity">
    <text evidence="1">Belongs to the DprA/Smf family.</text>
</comment>